<accession>A0A0K2W0U5</accession>
<proteinExistence type="inferred from homology"/>
<evidence type="ECO:0000256" key="2">
    <source>
        <dbReference type="ARBA" id="ARBA00007639"/>
    </source>
</evidence>
<dbReference type="Gene3D" id="3.40.50.2300">
    <property type="match status" value="2"/>
</dbReference>
<evidence type="ECO:0000256" key="4">
    <source>
        <dbReference type="SAM" id="Phobius"/>
    </source>
</evidence>
<evidence type="ECO:0000256" key="5">
    <source>
        <dbReference type="SAM" id="SignalP"/>
    </source>
</evidence>
<dbReference type="CDD" id="cd01536">
    <property type="entry name" value="PBP1_ABC_sugar_binding-like"/>
    <property type="match status" value="1"/>
</dbReference>
<protein>
    <submittedName>
        <fullName evidence="7">ABC transporter substrate-binding protein</fullName>
    </submittedName>
</protein>
<keyword evidence="4" id="KW-0472">Membrane</keyword>
<dbReference type="GO" id="GO:0030246">
    <property type="term" value="F:carbohydrate binding"/>
    <property type="evidence" value="ECO:0007669"/>
    <property type="project" value="UniProtKB-ARBA"/>
</dbReference>
<dbReference type="PANTHER" id="PTHR46847:SF1">
    <property type="entry name" value="D-ALLOSE-BINDING PERIPLASMIC PROTEIN-RELATED"/>
    <property type="match status" value="1"/>
</dbReference>
<feature type="transmembrane region" description="Helical" evidence="4">
    <location>
        <begin position="46"/>
        <end position="65"/>
    </location>
</feature>
<comment type="similarity">
    <text evidence="2">Belongs to the bacterial solute-binding protein 2 family.</text>
</comment>
<dbReference type="GO" id="GO:0030313">
    <property type="term" value="C:cell envelope"/>
    <property type="evidence" value="ECO:0007669"/>
    <property type="project" value="UniProtKB-SubCell"/>
</dbReference>
<dbReference type="SUPFAM" id="SSF53822">
    <property type="entry name" value="Periplasmic binding protein-like I"/>
    <property type="match status" value="1"/>
</dbReference>
<sequence length="340" mass="36550">MKKLINIIGSAAIALTLGLSAAKAEGGGFDDGMSTKFYESMKGKKVVFVPISIGMDIAAGFAAGMQRMADQYGFQLQIRDPNWNVDQGVQAITQIISEHPDLVVIQNVDMQAYARVIKQAMEAGVRVLQVNVKATTNSTAHVGIDWYKNAETNALKLVEKCSPKNGGNGKIAALEGTPNNPTNFIGMKAFNDVMAAHPEMTVVSDQAADWDASKAHSVVSTVVRQSPDLCGYFGLWDGQDSGMAAAIREAGLTGKVFVVSQGAGEKAACEKIADGSYDFYVSYNIRELSKHINDAIAVILQRPAGEALEPFAIYLTTQNLTKDVLTPSSCWTLDEIKRGY</sequence>
<feature type="chain" id="PRO_5005489947" evidence="5">
    <location>
        <begin position="25"/>
        <end position="340"/>
    </location>
</feature>
<dbReference type="AlphaFoldDB" id="A0A0K2W0U5"/>
<keyword evidence="4" id="KW-1133">Transmembrane helix</keyword>
<feature type="domain" description="Periplasmic binding protein" evidence="6">
    <location>
        <begin position="46"/>
        <end position="300"/>
    </location>
</feature>
<evidence type="ECO:0000259" key="6">
    <source>
        <dbReference type="Pfam" id="PF13407"/>
    </source>
</evidence>
<comment type="subcellular location">
    <subcellularLocation>
        <location evidence="1">Cell envelope</location>
    </subcellularLocation>
</comment>
<evidence type="ECO:0000313" key="7">
    <source>
        <dbReference type="EMBL" id="CDX58868.1"/>
    </source>
</evidence>
<dbReference type="Pfam" id="PF13407">
    <property type="entry name" value="Peripla_BP_4"/>
    <property type="match status" value="1"/>
</dbReference>
<evidence type="ECO:0000256" key="1">
    <source>
        <dbReference type="ARBA" id="ARBA00004196"/>
    </source>
</evidence>
<reference evidence="8" key="1">
    <citation type="submission" date="2014-08" db="EMBL/GenBank/DDBJ databases">
        <authorList>
            <person name="Edwards T."/>
        </authorList>
    </citation>
    <scope>NUCLEOTIDE SEQUENCE [LARGE SCALE GENOMIC DNA]</scope>
</reference>
<dbReference type="PANTHER" id="PTHR46847">
    <property type="entry name" value="D-ALLOSE-BINDING PERIPLASMIC PROTEIN-RELATED"/>
    <property type="match status" value="1"/>
</dbReference>
<dbReference type="InterPro" id="IPR028082">
    <property type="entry name" value="Peripla_BP_I"/>
</dbReference>
<dbReference type="EMBL" id="CCND01000017">
    <property type="protein sequence ID" value="CDX58868.1"/>
    <property type="molecule type" value="Genomic_DNA"/>
</dbReference>
<feature type="signal peptide" evidence="5">
    <location>
        <begin position="1"/>
        <end position="24"/>
    </location>
</feature>
<evidence type="ECO:0000256" key="3">
    <source>
        <dbReference type="ARBA" id="ARBA00022729"/>
    </source>
</evidence>
<name>A0A0K2W0U5_MESPL</name>
<dbReference type="InterPro" id="IPR025997">
    <property type="entry name" value="SBP_2_dom"/>
</dbReference>
<evidence type="ECO:0000313" key="8">
    <source>
        <dbReference type="Proteomes" id="UP000182888"/>
    </source>
</evidence>
<gene>
    <name evidence="7" type="ORF">MPL1032_240299</name>
</gene>
<keyword evidence="3 5" id="KW-0732">Signal</keyword>
<organism evidence="7 8">
    <name type="scientific">Mesorhizobium plurifarium</name>
    <dbReference type="NCBI Taxonomy" id="69974"/>
    <lineage>
        <taxon>Bacteria</taxon>
        <taxon>Pseudomonadati</taxon>
        <taxon>Pseudomonadota</taxon>
        <taxon>Alphaproteobacteria</taxon>
        <taxon>Hyphomicrobiales</taxon>
        <taxon>Phyllobacteriaceae</taxon>
        <taxon>Mesorhizobium</taxon>
    </lineage>
</organism>
<keyword evidence="4" id="KW-0812">Transmembrane</keyword>
<dbReference type="Proteomes" id="UP000182888">
    <property type="component" value="Unassembled WGS sequence"/>
</dbReference>